<dbReference type="InterPro" id="IPR011625">
    <property type="entry name" value="A2M_N_BRD"/>
</dbReference>
<dbReference type="EMBL" id="AGCU01091392">
    <property type="status" value="NOT_ANNOTATED_CDS"/>
    <property type="molecule type" value="Genomic_DNA"/>
</dbReference>
<evidence type="ECO:0000313" key="7">
    <source>
        <dbReference type="Ensembl" id="ENSPSIP00000003818.1"/>
    </source>
</evidence>
<evidence type="ECO:0000256" key="5">
    <source>
        <dbReference type="ARBA" id="ARBA00023180"/>
    </source>
</evidence>
<dbReference type="InterPro" id="IPR050473">
    <property type="entry name" value="A2M/Complement_sys"/>
</dbReference>
<dbReference type="InterPro" id="IPR040839">
    <property type="entry name" value="MG4"/>
</dbReference>
<evidence type="ECO:0000256" key="1">
    <source>
        <dbReference type="ARBA" id="ARBA00010952"/>
    </source>
</evidence>
<dbReference type="SMART" id="SM01359">
    <property type="entry name" value="A2M_N_2"/>
    <property type="match status" value="1"/>
</dbReference>
<keyword evidence="5" id="KW-0325">Glycoprotein</keyword>
<dbReference type="EMBL" id="AGCU01091396">
    <property type="status" value="NOT_ANNOTATED_CDS"/>
    <property type="molecule type" value="Genomic_DNA"/>
</dbReference>
<keyword evidence="2" id="KW-0646">Protease inhibitor</keyword>
<dbReference type="PANTHER" id="PTHR11412:SF185">
    <property type="entry name" value="ALPHA-2-MACROGLOBULIN-LIKE PROTEIN 1"/>
    <property type="match status" value="1"/>
</dbReference>
<evidence type="ECO:0000313" key="8">
    <source>
        <dbReference type="Proteomes" id="UP000007267"/>
    </source>
</evidence>
<organism evidence="7 8">
    <name type="scientific">Pelodiscus sinensis</name>
    <name type="common">Chinese softshell turtle</name>
    <name type="synonym">Trionyx sinensis</name>
    <dbReference type="NCBI Taxonomy" id="13735"/>
    <lineage>
        <taxon>Eukaryota</taxon>
        <taxon>Metazoa</taxon>
        <taxon>Chordata</taxon>
        <taxon>Craniata</taxon>
        <taxon>Vertebrata</taxon>
        <taxon>Euteleostomi</taxon>
        <taxon>Archelosauria</taxon>
        <taxon>Testudinata</taxon>
        <taxon>Testudines</taxon>
        <taxon>Cryptodira</taxon>
        <taxon>Trionychia</taxon>
        <taxon>Trionychidae</taxon>
        <taxon>Pelodiscus</taxon>
    </lineage>
</organism>
<accession>K7F708</accession>
<dbReference type="InterPro" id="IPR002890">
    <property type="entry name" value="MG2"/>
</dbReference>
<dbReference type="Gene3D" id="2.60.40.1930">
    <property type="match status" value="2"/>
</dbReference>
<evidence type="ECO:0000256" key="4">
    <source>
        <dbReference type="ARBA" id="ARBA00022900"/>
    </source>
</evidence>
<protein>
    <recommendedName>
        <fullName evidence="6">Alpha-2-macroglobulin bait region domain-containing protein</fullName>
    </recommendedName>
</protein>
<keyword evidence="3" id="KW-0732">Signal</keyword>
<reference evidence="7" key="4">
    <citation type="submission" date="2025-09" db="UniProtKB">
        <authorList>
            <consortium name="Ensembl"/>
        </authorList>
    </citation>
    <scope>IDENTIFICATION</scope>
</reference>
<keyword evidence="4" id="KW-0722">Serine protease inhibitor</keyword>
<proteinExistence type="inferred from homology"/>
<dbReference type="eggNOG" id="KOG1366">
    <property type="taxonomic scope" value="Eukaryota"/>
</dbReference>
<dbReference type="GO" id="GO:0004867">
    <property type="term" value="F:serine-type endopeptidase inhibitor activity"/>
    <property type="evidence" value="ECO:0007669"/>
    <property type="project" value="UniProtKB-KW"/>
</dbReference>
<dbReference type="AlphaFoldDB" id="K7F708"/>
<comment type="similarity">
    <text evidence="1">Belongs to the protease inhibitor I39 (alpha-2-macroglobulin) family.</text>
</comment>
<dbReference type="InterPro" id="IPR013783">
    <property type="entry name" value="Ig-like_fold"/>
</dbReference>
<reference evidence="8" key="1">
    <citation type="submission" date="2011-10" db="EMBL/GenBank/DDBJ databases">
        <authorList>
            <consortium name="Soft-shell Turtle Genome Consortium"/>
        </authorList>
    </citation>
    <scope>NUCLEOTIDE SEQUENCE [LARGE SCALE GENOMIC DNA]</scope>
    <source>
        <strain evidence="8">Daiwa-1</strain>
    </source>
</reference>
<dbReference type="OMA" id="VTTYYNY"/>
<keyword evidence="8" id="KW-1185">Reference proteome</keyword>
<dbReference type="Pfam" id="PF01835">
    <property type="entry name" value="MG2"/>
    <property type="match status" value="1"/>
</dbReference>
<dbReference type="Ensembl" id="ENSPSIT00000003838.1">
    <property type="protein sequence ID" value="ENSPSIP00000003818.1"/>
    <property type="gene ID" value="ENSPSIG00000003619.1"/>
</dbReference>
<dbReference type="Proteomes" id="UP000007267">
    <property type="component" value="Unassembled WGS sequence"/>
</dbReference>
<dbReference type="InterPro" id="IPR041555">
    <property type="entry name" value="MG3"/>
</dbReference>
<feature type="domain" description="Alpha-2-macroglobulin bait region" evidence="6">
    <location>
        <begin position="360"/>
        <end position="509"/>
    </location>
</feature>
<dbReference type="HOGENOM" id="CLU_001634_2_1_1"/>
<dbReference type="EMBL" id="AGCU01091395">
    <property type="status" value="NOT_ANNOTATED_CDS"/>
    <property type="molecule type" value="Genomic_DNA"/>
</dbReference>
<dbReference type="GeneTree" id="ENSGT00940000154904"/>
<sequence length="530" mass="57818">VPAPSRGQQEAAELHLSVRGDTLQFSERTTVLLRVLEPGTFVQTDKAVYKPGQTVKFRIVTLDKDFVPSARPGVSVCQDPHGNRIAQWRDVTPQQGIVDLSLPLAAEPALGPYAIEVQGTRRWFSVEEYEPPKFEVTLQLPPVVTVLDKALHLRVCGRYTDGKPVLGRVQATLCRLREKTRRSVCVHLTGQTESDGCLSWEVGTAPFHLTRSDYQMNLEAMASLVEEGTGVVINATRSCLINIVSEIATVTFEEADAAYRAGIPYTGKMLLKAADGSALKNETLRLFVSSGDISENQTFLTDESGRASFTLDTSGWTGTVALRGNFKQAGPSEEHDGVSPCYPDAHHRVEPFYSRSRSFLKIRRLGGELPCNQVQWLHVDYVLAREALGRGSKSLDFIFLQSSRGQMVFSQIKNLEAEEKGLKGSFSVELPVGAELAPAAKVLGYTVLPDGEMAADSALLRVAKCLPNKVKLAFSQDRALPGSELQLQVQAAPGSLCAVRAVDRSVLLVKPEAELSVDTVSPEQLGHSPH</sequence>
<dbReference type="STRING" id="13735.ENSPSIP00000003818"/>
<dbReference type="Gene3D" id="2.60.40.10">
    <property type="entry name" value="Immunoglobulins"/>
    <property type="match status" value="1"/>
</dbReference>
<evidence type="ECO:0000259" key="6">
    <source>
        <dbReference type="SMART" id="SM01359"/>
    </source>
</evidence>
<reference evidence="8" key="2">
    <citation type="journal article" date="2013" name="Nat. Genet.">
        <title>The draft genomes of soft-shell turtle and green sea turtle yield insights into the development and evolution of the turtle-specific body plan.</title>
        <authorList>
            <person name="Wang Z."/>
            <person name="Pascual-Anaya J."/>
            <person name="Zadissa A."/>
            <person name="Li W."/>
            <person name="Niimura Y."/>
            <person name="Huang Z."/>
            <person name="Li C."/>
            <person name="White S."/>
            <person name="Xiong Z."/>
            <person name="Fang D."/>
            <person name="Wang B."/>
            <person name="Ming Y."/>
            <person name="Chen Y."/>
            <person name="Zheng Y."/>
            <person name="Kuraku S."/>
            <person name="Pignatelli M."/>
            <person name="Herrero J."/>
            <person name="Beal K."/>
            <person name="Nozawa M."/>
            <person name="Li Q."/>
            <person name="Wang J."/>
            <person name="Zhang H."/>
            <person name="Yu L."/>
            <person name="Shigenobu S."/>
            <person name="Wang J."/>
            <person name="Liu J."/>
            <person name="Flicek P."/>
            <person name="Searle S."/>
            <person name="Wang J."/>
            <person name="Kuratani S."/>
            <person name="Yin Y."/>
            <person name="Aken B."/>
            <person name="Zhang G."/>
            <person name="Irie N."/>
        </authorList>
    </citation>
    <scope>NUCLEOTIDE SEQUENCE [LARGE SCALE GENOMIC DNA]</scope>
    <source>
        <strain evidence="8">Daiwa-1</strain>
    </source>
</reference>
<dbReference type="PANTHER" id="PTHR11412">
    <property type="entry name" value="MACROGLOBULIN / COMPLEMENT"/>
    <property type="match status" value="1"/>
</dbReference>
<name>K7F708_PELSI</name>
<dbReference type="Pfam" id="PF17791">
    <property type="entry name" value="MG3"/>
    <property type="match status" value="1"/>
</dbReference>
<dbReference type="EMBL" id="AGCU01091394">
    <property type="status" value="NOT_ANNOTATED_CDS"/>
    <property type="molecule type" value="Genomic_DNA"/>
</dbReference>
<evidence type="ECO:0000256" key="2">
    <source>
        <dbReference type="ARBA" id="ARBA00022690"/>
    </source>
</evidence>
<dbReference type="Pfam" id="PF17789">
    <property type="entry name" value="MG4"/>
    <property type="match status" value="1"/>
</dbReference>
<reference evidence="7" key="3">
    <citation type="submission" date="2025-08" db="UniProtKB">
        <authorList>
            <consortium name="Ensembl"/>
        </authorList>
    </citation>
    <scope>IDENTIFICATION</scope>
</reference>
<dbReference type="Gene3D" id="2.60.40.1940">
    <property type="match status" value="1"/>
</dbReference>
<dbReference type="FunFam" id="2.60.40.1930:FF:000001">
    <property type="entry name" value="CD109 isoform 3"/>
    <property type="match status" value="1"/>
</dbReference>
<dbReference type="Gene3D" id="2.20.130.20">
    <property type="match status" value="1"/>
</dbReference>
<dbReference type="EMBL" id="AGCU01091393">
    <property type="status" value="NOT_ANNOTATED_CDS"/>
    <property type="molecule type" value="Genomic_DNA"/>
</dbReference>
<evidence type="ECO:0000256" key="3">
    <source>
        <dbReference type="ARBA" id="ARBA00022729"/>
    </source>
</evidence>
<dbReference type="Pfam" id="PF07703">
    <property type="entry name" value="A2M_BRD"/>
    <property type="match status" value="1"/>
</dbReference>